<dbReference type="SUPFAM" id="SSF51338">
    <property type="entry name" value="Composite domain of metallo-dependent hydrolases"/>
    <property type="match status" value="1"/>
</dbReference>
<dbReference type="GO" id="GO:0004038">
    <property type="term" value="F:allantoinase activity"/>
    <property type="evidence" value="ECO:0007669"/>
    <property type="project" value="TreeGrafter"/>
</dbReference>
<evidence type="ECO:0000313" key="7">
    <source>
        <dbReference type="EMBL" id="MCD1655660.1"/>
    </source>
</evidence>
<dbReference type="PROSITE" id="PS00483">
    <property type="entry name" value="DIHYDROOROTASE_2"/>
    <property type="match status" value="1"/>
</dbReference>
<dbReference type="EC" id="3.5.2.3" evidence="7"/>
<dbReference type="AlphaFoldDB" id="A0AAE3JKW5"/>
<dbReference type="InterPro" id="IPR006680">
    <property type="entry name" value="Amidohydro-rel"/>
</dbReference>
<dbReference type="GO" id="GO:0005737">
    <property type="term" value="C:cytoplasm"/>
    <property type="evidence" value="ECO:0007669"/>
    <property type="project" value="TreeGrafter"/>
</dbReference>
<gene>
    <name evidence="7" type="primary">pyrC</name>
    <name evidence="7" type="ORF">K7J14_13260</name>
</gene>
<evidence type="ECO:0000256" key="3">
    <source>
        <dbReference type="ARBA" id="ARBA00010286"/>
    </source>
</evidence>
<dbReference type="GO" id="GO:0006145">
    <property type="term" value="P:purine nucleobase catabolic process"/>
    <property type="evidence" value="ECO:0007669"/>
    <property type="project" value="TreeGrafter"/>
</dbReference>
<name>A0AAE3JKW5_9SPIR</name>
<dbReference type="GO" id="GO:0004151">
    <property type="term" value="F:dihydroorotase activity"/>
    <property type="evidence" value="ECO:0007669"/>
    <property type="project" value="UniProtKB-EC"/>
</dbReference>
<evidence type="ECO:0000256" key="2">
    <source>
        <dbReference type="ARBA" id="ARBA00002368"/>
    </source>
</evidence>
<keyword evidence="5 7" id="KW-0378">Hydrolase</keyword>
<dbReference type="Pfam" id="PF01979">
    <property type="entry name" value="Amidohydro_1"/>
    <property type="match status" value="1"/>
</dbReference>
<protein>
    <submittedName>
        <fullName evidence="7">Dihydroorotase</fullName>
        <ecNumber evidence="7">3.5.2.3</ecNumber>
    </submittedName>
</protein>
<keyword evidence="4" id="KW-0479">Metal-binding</keyword>
<dbReference type="RefSeq" id="WP_230757245.1">
    <property type="nucleotide sequence ID" value="NZ_JAINWA010000003.1"/>
</dbReference>
<keyword evidence="8" id="KW-1185">Reference proteome</keyword>
<dbReference type="InterPro" id="IPR002195">
    <property type="entry name" value="Dihydroorotase_CS"/>
</dbReference>
<dbReference type="PANTHER" id="PTHR43668">
    <property type="entry name" value="ALLANTOINASE"/>
    <property type="match status" value="1"/>
</dbReference>
<comment type="function">
    <text evidence="2">Catalyzes the reversible cyclization of carbamoyl aspartate to dihydroorotate.</text>
</comment>
<dbReference type="Gene3D" id="3.20.20.140">
    <property type="entry name" value="Metal-dependent hydrolases"/>
    <property type="match status" value="1"/>
</dbReference>
<dbReference type="EMBL" id="JAINWA010000003">
    <property type="protein sequence ID" value="MCD1655660.1"/>
    <property type="molecule type" value="Genomic_DNA"/>
</dbReference>
<dbReference type="GO" id="GO:0046872">
    <property type="term" value="F:metal ion binding"/>
    <property type="evidence" value="ECO:0007669"/>
    <property type="project" value="UniProtKB-KW"/>
</dbReference>
<comment type="caution">
    <text evidence="7">The sequence shown here is derived from an EMBL/GenBank/DDBJ whole genome shotgun (WGS) entry which is preliminary data.</text>
</comment>
<organism evidence="7 8">
    <name type="scientific">Teretinema zuelzerae</name>
    <dbReference type="NCBI Taxonomy" id="156"/>
    <lineage>
        <taxon>Bacteria</taxon>
        <taxon>Pseudomonadati</taxon>
        <taxon>Spirochaetota</taxon>
        <taxon>Spirochaetia</taxon>
        <taxon>Spirochaetales</taxon>
        <taxon>Treponemataceae</taxon>
        <taxon>Teretinema</taxon>
    </lineage>
</organism>
<sequence length="458" mass="47809">MSSTLVLNARLIDKNTDCPGAVLIRGERIAGVFRNADSSSARRLAAAALAADSGTSDYDEYDAKGAVLMPAFVDLHAHFRDPGFTHKEDLLSASRAAAAGGYGTVVLMANTDPVISDGAAAAAVRERVREIGLIDAFQAVSLTRNFDGRDASALSSLDSREVPVATEDGREVASSAVMLDAMRRCAAAGVVVSCHCEDPELAAGAKPFRAQALAESDSSRVKTLLGEAECRLRLAEDLMTDRNLSLAAASGCRVHIAHASTAGVLESIRRAKKQRAPVAVSRGGDTAIVSPVTCEATPHHLVLTDDYPAIVNPPLRPAADRAALVAALLDGTIDAIATDHAPHTPADKAAGAPGFSGIQTAFAVCFTELVGTGLVGLSRLSALMAANPAEILGLERGLLKEGWRADLALADVDSARTLDPDDESAWFSKGKNTPLAGTPLRGWITAVWNAGRRVYPFS</sequence>
<dbReference type="Proteomes" id="UP001198163">
    <property type="component" value="Unassembled WGS sequence"/>
</dbReference>
<dbReference type="InterPro" id="IPR050138">
    <property type="entry name" value="DHOase/Allantoinase_Hydrolase"/>
</dbReference>
<dbReference type="SUPFAM" id="SSF51556">
    <property type="entry name" value="Metallo-dependent hydrolases"/>
    <property type="match status" value="1"/>
</dbReference>
<comment type="cofactor">
    <cofactor evidence="1">
        <name>Zn(2+)</name>
        <dbReference type="ChEBI" id="CHEBI:29105"/>
    </cofactor>
</comment>
<feature type="domain" description="Amidohydrolase-related" evidence="6">
    <location>
        <begin position="67"/>
        <end position="454"/>
    </location>
</feature>
<dbReference type="PROSITE" id="PS00482">
    <property type="entry name" value="DIHYDROOROTASE_1"/>
    <property type="match status" value="1"/>
</dbReference>
<dbReference type="InterPro" id="IPR011059">
    <property type="entry name" value="Metal-dep_hydrolase_composite"/>
</dbReference>
<dbReference type="InterPro" id="IPR032466">
    <property type="entry name" value="Metal_Hydrolase"/>
</dbReference>
<evidence type="ECO:0000313" key="8">
    <source>
        <dbReference type="Proteomes" id="UP001198163"/>
    </source>
</evidence>
<comment type="similarity">
    <text evidence="3">Belongs to the metallo-dependent hydrolases superfamily. DHOase family. Class I DHOase subfamily.</text>
</comment>
<dbReference type="PANTHER" id="PTHR43668:SF2">
    <property type="entry name" value="ALLANTOINASE"/>
    <property type="match status" value="1"/>
</dbReference>
<dbReference type="NCBIfam" id="TIGR00857">
    <property type="entry name" value="pyrC_multi"/>
    <property type="match status" value="1"/>
</dbReference>
<evidence type="ECO:0000256" key="1">
    <source>
        <dbReference type="ARBA" id="ARBA00001947"/>
    </source>
</evidence>
<evidence type="ECO:0000256" key="4">
    <source>
        <dbReference type="ARBA" id="ARBA00022723"/>
    </source>
</evidence>
<reference evidence="7" key="1">
    <citation type="submission" date="2021-08" db="EMBL/GenBank/DDBJ databases">
        <title>Comparative analyses of Brucepasteria parasyntrophica and Teretinema zuelzerae.</title>
        <authorList>
            <person name="Song Y."/>
            <person name="Brune A."/>
        </authorList>
    </citation>
    <scope>NUCLEOTIDE SEQUENCE</scope>
    <source>
        <strain evidence="7">DSM 1903</strain>
    </source>
</reference>
<evidence type="ECO:0000259" key="6">
    <source>
        <dbReference type="Pfam" id="PF01979"/>
    </source>
</evidence>
<accession>A0AAE3JKW5</accession>
<evidence type="ECO:0000256" key="5">
    <source>
        <dbReference type="ARBA" id="ARBA00022801"/>
    </source>
</evidence>
<proteinExistence type="inferred from homology"/>